<dbReference type="GO" id="GO:0003676">
    <property type="term" value="F:nucleic acid binding"/>
    <property type="evidence" value="ECO:0007669"/>
    <property type="project" value="InterPro"/>
</dbReference>
<protein>
    <recommendedName>
        <fullName evidence="1">Integrase catalytic domain-containing protein</fullName>
    </recommendedName>
</protein>
<dbReference type="Proteomes" id="UP000663879">
    <property type="component" value="Unassembled WGS sequence"/>
</dbReference>
<evidence type="ECO:0000259" key="1">
    <source>
        <dbReference type="PROSITE" id="PS50994"/>
    </source>
</evidence>
<dbReference type="InterPro" id="IPR001584">
    <property type="entry name" value="Integrase_cat-core"/>
</dbReference>
<feature type="domain" description="Integrase catalytic" evidence="1">
    <location>
        <begin position="1"/>
        <end position="134"/>
    </location>
</feature>
<evidence type="ECO:0000313" key="2">
    <source>
        <dbReference type="EMBL" id="CAF0824954.1"/>
    </source>
</evidence>
<dbReference type="InterPro" id="IPR012337">
    <property type="entry name" value="RNaseH-like_sf"/>
</dbReference>
<accession>A0A813UKH0</accession>
<gene>
    <name evidence="2" type="ORF">OXX778_LOCUS7670</name>
</gene>
<proteinExistence type="predicted"/>
<keyword evidence="3" id="KW-1185">Reference proteome</keyword>
<sequence>MNKDYEHKVAFYELIQKQIGNSRKVYRRDEIEHKIKTILREKLNKLSYLCPLCSKEAREVALKSLEIFKFIGAPCILQIDNGREFVARIIRELKLIWKDMVIVHGKPRHPQSQGSIERANADVKKYVVYVDERQ</sequence>
<dbReference type="Gene3D" id="3.30.420.10">
    <property type="entry name" value="Ribonuclease H-like superfamily/Ribonuclease H"/>
    <property type="match status" value="1"/>
</dbReference>
<dbReference type="AlphaFoldDB" id="A0A813UKH0"/>
<evidence type="ECO:0000313" key="3">
    <source>
        <dbReference type="Proteomes" id="UP000663879"/>
    </source>
</evidence>
<reference evidence="2" key="1">
    <citation type="submission" date="2021-02" db="EMBL/GenBank/DDBJ databases">
        <authorList>
            <person name="Nowell W R."/>
        </authorList>
    </citation>
    <scope>NUCLEOTIDE SEQUENCE</scope>
    <source>
        <strain evidence="2">Ploen Becks lab</strain>
    </source>
</reference>
<dbReference type="EMBL" id="CAJNOC010000994">
    <property type="protein sequence ID" value="CAF0824954.1"/>
    <property type="molecule type" value="Genomic_DNA"/>
</dbReference>
<dbReference type="InterPro" id="IPR036397">
    <property type="entry name" value="RNaseH_sf"/>
</dbReference>
<dbReference type="GO" id="GO:0015074">
    <property type="term" value="P:DNA integration"/>
    <property type="evidence" value="ECO:0007669"/>
    <property type="project" value="InterPro"/>
</dbReference>
<name>A0A813UKH0_9BILA</name>
<dbReference type="PROSITE" id="PS50994">
    <property type="entry name" value="INTEGRASE"/>
    <property type="match status" value="1"/>
</dbReference>
<dbReference type="OrthoDB" id="2499658at2759"/>
<comment type="caution">
    <text evidence="2">The sequence shown here is derived from an EMBL/GenBank/DDBJ whole genome shotgun (WGS) entry which is preliminary data.</text>
</comment>
<organism evidence="2 3">
    <name type="scientific">Brachionus calyciflorus</name>
    <dbReference type="NCBI Taxonomy" id="104777"/>
    <lineage>
        <taxon>Eukaryota</taxon>
        <taxon>Metazoa</taxon>
        <taxon>Spiralia</taxon>
        <taxon>Gnathifera</taxon>
        <taxon>Rotifera</taxon>
        <taxon>Eurotatoria</taxon>
        <taxon>Monogononta</taxon>
        <taxon>Pseudotrocha</taxon>
        <taxon>Ploima</taxon>
        <taxon>Brachionidae</taxon>
        <taxon>Brachionus</taxon>
    </lineage>
</organism>
<dbReference type="SUPFAM" id="SSF53098">
    <property type="entry name" value="Ribonuclease H-like"/>
    <property type="match status" value="1"/>
</dbReference>